<evidence type="ECO:0000313" key="1">
    <source>
        <dbReference type="EMBL" id="EUA23367.1"/>
    </source>
</evidence>
<gene>
    <name evidence="1" type="ORF">I553_5550</name>
</gene>
<organism evidence="1">
    <name type="scientific">Mycobacterium xenopi 4042</name>
    <dbReference type="NCBI Taxonomy" id="1299334"/>
    <lineage>
        <taxon>Bacteria</taxon>
        <taxon>Bacillati</taxon>
        <taxon>Actinomycetota</taxon>
        <taxon>Actinomycetes</taxon>
        <taxon>Mycobacteriales</taxon>
        <taxon>Mycobacteriaceae</taxon>
        <taxon>Mycobacterium</taxon>
    </lineage>
</organism>
<dbReference type="AlphaFoldDB" id="X7ZUT0"/>
<comment type="caution">
    <text evidence="1">The sequence shown here is derived from an EMBL/GenBank/DDBJ whole genome shotgun (WGS) entry which is preliminary data.</text>
</comment>
<dbReference type="EMBL" id="JAOB01000069">
    <property type="protein sequence ID" value="EUA23367.1"/>
    <property type="molecule type" value="Genomic_DNA"/>
</dbReference>
<accession>X7ZUT0</accession>
<proteinExistence type="predicted"/>
<sequence length="46" mass="5159">MARRHSFALYRATELLIKHLIAHRELGWRAVPGSTLTVTQEGDGAQ</sequence>
<reference evidence="1" key="1">
    <citation type="submission" date="2014-01" db="EMBL/GenBank/DDBJ databases">
        <authorList>
            <person name="Brown-Elliot B."/>
            <person name="Wallace R."/>
            <person name="Lenaerts A."/>
            <person name="Ordway D."/>
            <person name="DeGroote M.A."/>
            <person name="Parker T."/>
            <person name="Sizemore C."/>
            <person name="Tallon L.J."/>
            <person name="Sadzewicz L.K."/>
            <person name="Sengamalay N."/>
            <person name="Fraser C.M."/>
            <person name="Hine E."/>
            <person name="Shefchek K.A."/>
            <person name="Das S.P."/>
            <person name="Tettelin H."/>
        </authorList>
    </citation>
    <scope>NUCLEOTIDE SEQUENCE [LARGE SCALE GENOMIC DNA]</scope>
    <source>
        <strain evidence="1">4042</strain>
    </source>
</reference>
<dbReference type="PATRIC" id="fig|1299334.3.peg.7500"/>
<name>X7ZUT0_MYCXE</name>
<protein>
    <submittedName>
        <fullName evidence="1">Uncharacterized protein</fullName>
    </submittedName>
</protein>